<dbReference type="STRING" id="1503.CLPU_4c01070"/>
<proteinExistence type="predicted"/>
<accession>A0A0L0WC68</accession>
<protein>
    <recommendedName>
        <fullName evidence="4">DUF4179 domain-containing protein</fullName>
    </recommendedName>
</protein>
<dbReference type="EMBL" id="LGSS01000004">
    <property type="protein sequence ID" value="KNF09061.1"/>
    <property type="molecule type" value="Genomic_DNA"/>
</dbReference>
<evidence type="ECO:0000313" key="3">
    <source>
        <dbReference type="Proteomes" id="UP000037267"/>
    </source>
</evidence>
<gene>
    <name evidence="2" type="ORF">CLPU_4c01070</name>
</gene>
<evidence type="ECO:0008006" key="4">
    <source>
        <dbReference type="Google" id="ProtNLM"/>
    </source>
</evidence>
<keyword evidence="3" id="KW-1185">Reference proteome</keyword>
<name>A0A0L0WC68_GOTPU</name>
<dbReference type="AlphaFoldDB" id="A0A0L0WC68"/>
<keyword evidence="1" id="KW-0472">Membrane</keyword>
<evidence type="ECO:0000313" key="2">
    <source>
        <dbReference type="EMBL" id="KNF09061.1"/>
    </source>
</evidence>
<reference evidence="3" key="1">
    <citation type="submission" date="2015-07" db="EMBL/GenBank/DDBJ databases">
        <title>Draft genome sequence of the purine-degrading Gottschalkia purinilyticum DSM 1384 (formerly Clostridium purinilyticum).</title>
        <authorList>
            <person name="Poehlein A."/>
            <person name="Schiel-Bengelsdorf B."/>
            <person name="Bengelsdorf F.R."/>
            <person name="Daniel R."/>
            <person name="Duerre P."/>
        </authorList>
    </citation>
    <scope>NUCLEOTIDE SEQUENCE [LARGE SCALE GENOMIC DNA]</scope>
    <source>
        <strain evidence="3">DSM 1384</strain>
    </source>
</reference>
<evidence type="ECO:0000256" key="1">
    <source>
        <dbReference type="SAM" id="Phobius"/>
    </source>
</evidence>
<feature type="transmembrane region" description="Helical" evidence="1">
    <location>
        <begin position="44"/>
        <end position="66"/>
    </location>
</feature>
<sequence>MNYDSDEIIIKNALNTIQTPKCDISLEIEKKIKKQKSTKGFKRAVSIGLTACLCLMLSVGVMAATIPSFRNLVFTISPDIELMFQPIEVSSEDNGIKMEVVAAMNDDEMAVIYLTMQDLTGNRIDKTLDIHDYSLTGARTFNCQIVHYDEKTKTATLRMEANGGEKLNDKKVSFRIGSFLSDKITFDAVETDINFSDIEIKSDSQTVPLDMDNIPGGGGELLEELRSQKIIKILKTDEMNIALPEIDFVHISNIGYVNGRLHIQTKWTGNSIDDHGYLYLFDNSGNKIDAKEASINFRTNELGNTKYGSDYIEYIFDVGNIDLNKVKLKGDFVSNGNYITGDWKTTFKIKSVNKEKQTKCNIKFDKWTANSISISPMGITLSGNGEYKGSQDINIEANMTDGSVQTFESVRSYSKNGEVKLKYTSSLPIDVSKVKSVKVNGTVIKFN</sequence>
<dbReference type="PATRIC" id="fig|1503.3.peg.2331"/>
<dbReference type="RefSeq" id="WP_050354637.1">
    <property type="nucleotide sequence ID" value="NZ_LGSS01000004.1"/>
</dbReference>
<keyword evidence="1" id="KW-0812">Transmembrane</keyword>
<organism evidence="2 3">
    <name type="scientific">Gottschalkia purinilytica</name>
    <name type="common">Clostridium purinilyticum</name>
    <dbReference type="NCBI Taxonomy" id="1503"/>
    <lineage>
        <taxon>Bacteria</taxon>
        <taxon>Bacillati</taxon>
        <taxon>Bacillota</taxon>
        <taxon>Tissierellia</taxon>
        <taxon>Tissierellales</taxon>
        <taxon>Gottschalkiaceae</taxon>
        <taxon>Gottschalkia</taxon>
    </lineage>
</organism>
<keyword evidence="1" id="KW-1133">Transmembrane helix</keyword>
<dbReference type="OrthoDB" id="2200485at2"/>
<comment type="caution">
    <text evidence="2">The sequence shown here is derived from an EMBL/GenBank/DDBJ whole genome shotgun (WGS) entry which is preliminary data.</text>
</comment>
<dbReference type="Proteomes" id="UP000037267">
    <property type="component" value="Unassembled WGS sequence"/>
</dbReference>